<dbReference type="PANTHER" id="PTHR11736">
    <property type="entry name" value="MELANOMA-ASSOCIATED ANTIGEN MAGE ANTIGEN"/>
    <property type="match status" value="1"/>
</dbReference>
<reference evidence="2 3" key="1">
    <citation type="submission" date="2016-10" db="EMBL/GenBank/DDBJ databases">
        <title>The genome of Paramicrosporidium saccamoebae is the missing link in understanding Cryptomycota and Microsporidia evolution.</title>
        <authorList>
            <person name="Quandt C.A."/>
            <person name="Beaudet D."/>
            <person name="Corsaro D."/>
            <person name="Michel R."/>
            <person name="Corradi N."/>
            <person name="James T."/>
        </authorList>
    </citation>
    <scope>NUCLEOTIDE SEQUENCE [LARGE SCALE GENOMIC DNA]</scope>
    <source>
        <strain evidence="2 3">KSL3</strain>
    </source>
</reference>
<dbReference type="OrthoDB" id="205198at2759"/>
<dbReference type="InterPro" id="IPR041899">
    <property type="entry name" value="MAGE_WH2"/>
</dbReference>
<name>A0A2H9TNY0_9FUNG</name>
<feature type="domain" description="MAGE" evidence="1">
    <location>
        <begin position="15"/>
        <end position="202"/>
    </location>
</feature>
<dbReference type="EMBL" id="MTSL01000063">
    <property type="protein sequence ID" value="PJF19465.1"/>
    <property type="molecule type" value="Genomic_DNA"/>
</dbReference>
<evidence type="ECO:0000259" key="1">
    <source>
        <dbReference type="SMART" id="SM01373"/>
    </source>
</evidence>
<dbReference type="Pfam" id="PF01454">
    <property type="entry name" value="MAGE"/>
    <property type="match status" value="1"/>
</dbReference>
<protein>
    <submittedName>
        <fullName evidence="2">Putative mage family protein</fullName>
    </submittedName>
</protein>
<evidence type="ECO:0000313" key="2">
    <source>
        <dbReference type="EMBL" id="PJF19465.1"/>
    </source>
</evidence>
<organism evidence="2 3">
    <name type="scientific">Paramicrosporidium saccamoebae</name>
    <dbReference type="NCBI Taxonomy" id="1246581"/>
    <lineage>
        <taxon>Eukaryota</taxon>
        <taxon>Fungi</taxon>
        <taxon>Fungi incertae sedis</taxon>
        <taxon>Cryptomycota</taxon>
        <taxon>Cryptomycota incertae sedis</taxon>
        <taxon>Paramicrosporidium</taxon>
    </lineage>
</organism>
<dbReference type="AlphaFoldDB" id="A0A2H9TNY0"/>
<dbReference type="SMART" id="SM01373">
    <property type="entry name" value="MAGE"/>
    <property type="match status" value="1"/>
</dbReference>
<proteinExistence type="predicted"/>
<dbReference type="Gene3D" id="1.10.10.1210">
    <property type="entry name" value="MAGE homology domain, winged helix WH2 motif"/>
    <property type="match status" value="1"/>
</dbReference>
<dbReference type="GO" id="GO:0005634">
    <property type="term" value="C:nucleus"/>
    <property type="evidence" value="ECO:0007669"/>
    <property type="project" value="TreeGrafter"/>
</dbReference>
<dbReference type="InterPro" id="IPR041898">
    <property type="entry name" value="MAGE_WH1"/>
</dbReference>
<comment type="caution">
    <text evidence="2">The sequence shown here is derived from an EMBL/GenBank/DDBJ whole genome shotgun (WGS) entry which is preliminary data.</text>
</comment>
<sequence length="231" mass="25634">MQAEIVVPEDAIISLIRLALACEVSKKPIRREDIQNLILGENGGRLLRPLLVKANERLAKDFGMQLVPLPTIARALSTLTIAGRRAATKKAEPSQNPTASTSYCLIACPERKRGYHRQPDQLGLLTLILVLIHLSGGEMEESQLLESLNSWSAGRYFSCVQDGFAEFKRQKYLTSGKKSDDQNVTVYSAGPRAQVEFPPRALVDFIMGLGSLMNQANQLKERLEATFRIPQ</sequence>
<dbReference type="STRING" id="1246581.A0A2H9TNY0"/>
<dbReference type="InterPro" id="IPR002190">
    <property type="entry name" value="MHD_dom"/>
</dbReference>
<evidence type="ECO:0000313" key="3">
    <source>
        <dbReference type="Proteomes" id="UP000240830"/>
    </source>
</evidence>
<dbReference type="PANTHER" id="PTHR11736:SF14">
    <property type="entry name" value="NSE3 HOMOLOG, SMC5-SMC6 COMPLEX COMPONENT"/>
    <property type="match status" value="1"/>
</dbReference>
<accession>A0A2H9TNY0</accession>
<gene>
    <name evidence="2" type="ORF">PSACC_00740</name>
</gene>
<keyword evidence="3" id="KW-1185">Reference proteome</keyword>
<dbReference type="Proteomes" id="UP000240830">
    <property type="component" value="Unassembled WGS sequence"/>
</dbReference>
<dbReference type="InterPro" id="IPR037445">
    <property type="entry name" value="MAGE"/>
</dbReference>
<dbReference type="Gene3D" id="1.10.10.1200">
    <property type="entry name" value="MAGE homology domain, winged helix WH1 motif"/>
    <property type="match status" value="1"/>
</dbReference>